<dbReference type="InterPro" id="IPR039935">
    <property type="entry name" value="YML079W-like"/>
</dbReference>
<dbReference type="Pfam" id="PF06172">
    <property type="entry name" value="Cupin_5"/>
    <property type="match status" value="1"/>
</dbReference>
<feature type="domain" description="DUF985" evidence="1">
    <location>
        <begin position="6"/>
        <end position="145"/>
    </location>
</feature>
<dbReference type="Proteomes" id="UP000294830">
    <property type="component" value="Unassembled WGS sequence"/>
</dbReference>
<dbReference type="PANTHER" id="PTHR33387:SF3">
    <property type="entry name" value="DUF985 DOMAIN-CONTAINING PROTEIN"/>
    <property type="match status" value="1"/>
</dbReference>
<comment type="caution">
    <text evidence="2">The sequence shown here is derived from an EMBL/GenBank/DDBJ whole genome shotgun (WGS) entry which is preliminary data.</text>
</comment>
<dbReference type="CDD" id="cd06121">
    <property type="entry name" value="cupin_YML079wp"/>
    <property type="match status" value="1"/>
</dbReference>
<dbReference type="PANTHER" id="PTHR33387">
    <property type="entry name" value="RMLC-LIKE JELLY ROLL FOLD PROTEIN"/>
    <property type="match status" value="1"/>
</dbReference>
<reference evidence="2 3" key="1">
    <citation type="submission" date="2019-03" db="EMBL/GenBank/DDBJ databases">
        <title>Genomic Encyclopedia of Archaeal and Bacterial Type Strains, Phase II (KMG-II): from individual species to whole genera.</title>
        <authorList>
            <person name="Goeker M."/>
        </authorList>
    </citation>
    <scope>NUCLEOTIDE SEQUENCE [LARGE SCALE GENOMIC DNA]</scope>
    <source>
        <strain evidence="2 3">RL-C</strain>
    </source>
</reference>
<dbReference type="InterPro" id="IPR011051">
    <property type="entry name" value="RmlC_Cupin_sf"/>
</dbReference>
<evidence type="ECO:0000259" key="1">
    <source>
        <dbReference type="Pfam" id="PF06172"/>
    </source>
</evidence>
<evidence type="ECO:0000313" key="2">
    <source>
        <dbReference type="EMBL" id="TCN68810.1"/>
    </source>
</evidence>
<dbReference type="InterPro" id="IPR009327">
    <property type="entry name" value="Cupin_DUF985"/>
</dbReference>
<accession>A0A4V6NLZ6</accession>
<keyword evidence="3" id="KW-1185">Reference proteome</keyword>
<proteinExistence type="predicted"/>
<evidence type="ECO:0000313" key="3">
    <source>
        <dbReference type="Proteomes" id="UP000294830"/>
    </source>
</evidence>
<dbReference type="AlphaFoldDB" id="A0A4V6NLZ6"/>
<dbReference type="OrthoDB" id="9798288at2"/>
<sequence>MAIADDFIRQLQLTPHPEGGYYREVYRSTDKIEEECLHHRFCGGSRSVSTAIYFLMETGNFSAFHRIKSDELWHHYKGVSLEIVVIHPKGTLEILKLGTDFEKGERPLQVVPEGCWFASRVVDEGFALVGCTVAPGFDFADFELADRSKLIKAYPEHEKIVLELTRLP</sequence>
<dbReference type="RefSeq" id="WP_131838835.1">
    <property type="nucleotide sequence ID" value="NZ_SLWB01000005.1"/>
</dbReference>
<dbReference type="EMBL" id="SLWB01000005">
    <property type="protein sequence ID" value="TCN68810.1"/>
    <property type="molecule type" value="Genomic_DNA"/>
</dbReference>
<organism evidence="2 3">
    <name type="scientific">Acetobacteroides hydrogenigenes</name>
    <dbReference type="NCBI Taxonomy" id="979970"/>
    <lineage>
        <taxon>Bacteria</taxon>
        <taxon>Pseudomonadati</taxon>
        <taxon>Bacteroidota</taxon>
        <taxon>Bacteroidia</taxon>
        <taxon>Bacteroidales</taxon>
        <taxon>Rikenellaceae</taxon>
        <taxon>Acetobacteroides</taxon>
    </lineage>
</organism>
<dbReference type="SUPFAM" id="SSF51182">
    <property type="entry name" value="RmlC-like cupins"/>
    <property type="match status" value="1"/>
</dbReference>
<gene>
    <name evidence="2" type="ORF">CLV25_10511</name>
</gene>
<protein>
    <recommendedName>
        <fullName evidence="1">DUF985 domain-containing protein</fullName>
    </recommendedName>
</protein>
<dbReference type="InterPro" id="IPR014710">
    <property type="entry name" value="RmlC-like_jellyroll"/>
</dbReference>
<name>A0A4V6NLZ6_9BACT</name>
<dbReference type="Gene3D" id="2.60.120.10">
    <property type="entry name" value="Jelly Rolls"/>
    <property type="match status" value="1"/>
</dbReference>